<keyword evidence="1" id="KW-0456">Lyase</keyword>
<accession>A0AA49GSF6</accession>
<dbReference type="AlphaFoldDB" id="A0AA49GSF6"/>
<dbReference type="Pfam" id="PF03786">
    <property type="entry name" value="UxuA"/>
    <property type="match status" value="1"/>
</dbReference>
<reference evidence="1" key="1">
    <citation type="journal article" date="2023" name="Comput. Struct. Biotechnol. J.">
        <title>Discovery of a novel marine Bacteroidetes with a rich repertoire of carbohydrate-active enzymes.</title>
        <authorList>
            <person name="Chen B."/>
            <person name="Liu G."/>
            <person name="Chen Q."/>
            <person name="Wang H."/>
            <person name="Liu L."/>
            <person name="Tang K."/>
        </authorList>
    </citation>
    <scope>NUCLEOTIDE SEQUENCE</scope>
    <source>
        <strain evidence="1">TK19036</strain>
    </source>
</reference>
<dbReference type="InterPro" id="IPR004628">
    <property type="entry name" value="Man_deHydtase"/>
</dbReference>
<dbReference type="EMBL" id="CP120682">
    <property type="protein sequence ID" value="WKN36464.1"/>
    <property type="molecule type" value="Genomic_DNA"/>
</dbReference>
<sequence length="50" mass="5389">MFKATQVYFDIGFRGPIRPDHVPTMAGDSNEHPGYSTIGALFALVTFAGS</sequence>
<gene>
    <name evidence="1" type="ORF">K4G66_29310</name>
</gene>
<reference evidence="1" key="2">
    <citation type="journal article" date="2024" name="Antonie Van Leeuwenhoek">
        <title>Roseihalotalea indica gen. nov., sp. nov., a halophilic Bacteroidetes from mesopelagic Southwest Indian Ocean with higher carbohydrate metabolic potential.</title>
        <authorList>
            <person name="Chen B."/>
            <person name="Zhang M."/>
            <person name="Lin D."/>
            <person name="Ye J."/>
            <person name="Tang K."/>
        </authorList>
    </citation>
    <scope>NUCLEOTIDE SEQUENCE</scope>
    <source>
        <strain evidence="1">TK19036</strain>
    </source>
</reference>
<dbReference type="Gene3D" id="3.20.20.150">
    <property type="entry name" value="Divalent-metal-dependent TIM barrel enzymes"/>
    <property type="match status" value="1"/>
</dbReference>
<name>A0AA49GSF6_9BACT</name>
<dbReference type="GO" id="GO:0006064">
    <property type="term" value="P:glucuronate catabolic process"/>
    <property type="evidence" value="ECO:0007669"/>
    <property type="project" value="InterPro"/>
</dbReference>
<dbReference type="GO" id="GO:0008927">
    <property type="term" value="F:mannonate dehydratase activity"/>
    <property type="evidence" value="ECO:0007669"/>
    <property type="project" value="UniProtKB-EC"/>
</dbReference>
<proteinExistence type="predicted"/>
<dbReference type="EC" id="4.2.1.8" evidence="1"/>
<evidence type="ECO:0000313" key="1">
    <source>
        <dbReference type="EMBL" id="WKN36464.1"/>
    </source>
</evidence>
<organism evidence="1">
    <name type="scientific">Roseihalotalea indica</name>
    <dbReference type="NCBI Taxonomy" id="2867963"/>
    <lineage>
        <taxon>Bacteria</taxon>
        <taxon>Pseudomonadati</taxon>
        <taxon>Bacteroidota</taxon>
        <taxon>Cytophagia</taxon>
        <taxon>Cytophagales</taxon>
        <taxon>Catalimonadaceae</taxon>
        <taxon>Roseihalotalea</taxon>
    </lineage>
</organism>
<protein>
    <submittedName>
        <fullName evidence="1">Mannonate dehydratase</fullName>
        <ecNumber evidence="1">4.2.1.8</ecNumber>
    </submittedName>
</protein>